<accession>A0A8H3IJT5</accession>
<keyword evidence="2" id="KW-1185">Reference proteome</keyword>
<proteinExistence type="predicted"/>
<dbReference type="Proteomes" id="UP000664169">
    <property type="component" value="Unassembled WGS sequence"/>
</dbReference>
<dbReference type="EMBL" id="CAJPDQ010000013">
    <property type="protein sequence ID" value="CAF9918110.1"/>
    <property type="molecule type" value="Genomic_DNA"/>
</dbReference>
<dbReference type="AlphaFoldDB" id="A0A8H3IJT5"/>
<name>A0A8H3IJT5_9LECA</name>
<reference evidence="1" key="1">
    <citation type="submission" date="2021-03" db="EMBL/GenBank/DDBJ databases">
        <authorList>
            <person name="Tagirdzhanova G."/>
        </authorList>
    </citation>
    <scope>NUCLEOTIDE SEQUENCE</scope>
</reference>
<evidence type="ECO:0000313" key="2">
    <source>
        <dbReference type="Proteomes" id="UP000664169"/>
    </source>
</evidence>
<evidence type="ECO:0000313" key="1">
    <source>
        <dbReference type="EMBL" id="CAF9918110.1"/>
    </source>
</evidence>
<protein>
    <submittedName>
        <fullName evidence="1">Uncharacterized protein</fullName>
    </submittedName>
</protein>
<comment type="caution">
    <text evidence="1">The sequence shown here is derived from an EMBL/GenBank/DDBJ whole genome shotgun (WGS) entry which is preliminary data.</text>
</comment>
<gene>
    <name evidence="1" type="ORF">GOMPHAMPRED_001426</name>
</gene>
<sequence>MATPLQSAFAIILQADYDQLLTCANDVRATIKKLSAYRTWSDQLLQQNNPYLPEQSPPASPFLTTWTATSRNLESLNETDALLAIQPESFGHANDGKLQTASDSTQWQKIPDKVIKRKASFLAIFKQQHDAILNCPPAPGGHDIREQDLYRRKIPERTRLIRQVLACRSFAEEFSTFCGWDIIYHLKNTGPGGFQTQLNRFVTQKRLKKKTKEFVRFGIKMLLLEHCAGLKTVSALLLYSSKAFRDIRYRDVPQLAISLYSIEAFEWKTKAHLEWYSNCITHYEGLVRQEGGASGNCSQPASHIGNVEQAMNGSHGFDMLLRAASATPQQTAYSEPTPATGSTAAAAAATYSDMSASTHTESLFLDITKYAQQDSPSEFNLNHFLQDFNDVESQLVEQSLRY</sequence>
<organism evidence="1 2">
    <name type="scientific">Gomphillus americanus</name>
    <dbReference type="NCBI Taxonomy" id="1940652"/>
    <lineage>
        <taxon>Eukaryota</taxon>
        <taxon>Fungi</taxon>
        <taxon>Dikarya</taxon>
        <taxon>Ascomycota</taxon>
        <taxon>Pezizomycotina</taxon>
        <taxon>Lecanoromycetes</taxon>
        <taxon>OSLEUM clade</taxon>
        <taxon>Ostropomycetidae</taxon>
        <taxon>Ostropales</taxon>
        <taxon>Graphidaceae</taxon>
        <taxon>Gomphilloideae</taxon>
        <taxon>Gomphillus</taxon>
    </lineage>
</organism>